<name>E5R439_LEPMJ</name>
<reference evidence="3" key="1">
    <citation type="journal article" date="2011" name="Nat. Commun.">
        <title>Effector diversification within compartments of the Leptosphaeria maculans genome affected by Repeat-Induced Point mutations.</title>
        <authorList>
            <person name="Rouxel T."/>
            <person name="Grandaubert J."/>
            <person name="Hane J.K."/>
            <person name="Hoede C."/>
            <person name="van de Wouw A.P."/>
            <person name="Couloux A."/>
            <person name="Dominguez V."/>
            <person name="Anthouard V."/>
            <person name="Bally P."/>
            <person name="Bourras S."/>
            <person name="Cozijnsen A.J."/>
            <person name="Ciuffetti L.M."/>
            <person name="Degrave A."/>
            <person name="Dilmaghani A."/>
            <person name="Duret L."/>
            <person name="Fudal I."/>
            <person name="Goodwin S.B."/>
            <person name="Gout L."/>
            <person name="Glaser N."/>
            <person name="Linglin J."/>
            <person name="Kema G.H.J."/>
            <person name="Lapalu N."/>
            <person name="Lawrence C.B."/>
            <person name="May K."/>
            <person name="Meyer M."/>
            <person name="Ollivier B."/>
            <person name="Poulain J."/>
            <person name="Schoch C.L."/>
            <person name="Simon A."/>
            <person name="Spatafora J.W."/>
            <person name="Stachowiak A."/>
            <person name="Turgeon B.G."/>
            <person name="Tyler B.M."/>
            <person name="Vincent D."/>
            <person name="Weissenbach J."/>
            <person name="Amselem J."/>
            <person name="Quesneville H."/>
            <person name="Oliver R.P."/>
            <person name="Wincker P."/>
            <person name="Balesdent M.-H."/>
            <person name="Howlett B.J."/>
        </authorList>
    </citation>
    <scope>NUCLEOTIDE SEQUENCE [LARGE SCALE GENOMIC DNA]</scope>
    <source>
        <strain evidence="3">JN3 / isolate v23.1.3 / race Av1-4-5-6-7-8</strain>
    </source>
</reference>
<organism evidence="3">
    <name type="scientific">Leptosphaeria maculans (strain JN3 / isolate v23.1.3 / race Av1-4-5-6-7-8)</name>
    <name type="common">Blackleg fungus</name>
    <name type="synonym">Phoma lingam</name>
    <dbReference type="NCBI Taxonomy" id="985895"/>
    <lineage>
        <taxon>Eukaryota</taxon>
        <taxon>Fungi</taxon>
        <taxon>Dikarya</taxon>
        <taxon>Ascomycota</taxon>
        <taxon>Pezizomycotina</taxon>
        <taxon>Dothideomycetes</taxon>
        <taxon>Pleosporomycetidae</taxon>
        <taxon>Pleosporales</taxon>
        <taxon>Pleosporineae</taxon>
        <taxon>Leptosphaeriaceae</taxon>
        <taxon>Plenodomus</taxon>
        <taxon>Plenodomus lingam/Leptosphaeria maculans species complex</taxon>
    </lineage>
</organism>
<dbReference type="HOGENOM" id="CLU_1740862_0_0_1"/>
<evidence type="ECO:0000313" key="3">
    <source>
        <dbReference type="Proteomes" id="UP000002668"/>
    </source>
</evidence>
<dbReference type="Proteomes" id="UP000002668">
    <property type="component" value="Genome"/>
</dbReference>
<dbReference type="InParanoid" id="E5R439"/>
<dbReference type="AlphaFoldDB" id="E5R439"/>
<keyword evidence="3" id="KW-1185">Reference proteome</keyword>
<sequence length="150" mass="17031">MRYLAKPEIFSACEDGRRTIRRSLYINNFSSNDLEVVRVQQLQSSSDAANGSFIQGSKGGHDTTSLEEDEIWQLADHRQKTENSFDTHASLPNPCMHMSISQRTHHKAHHNIPANRYDKRETHCRSARLARTKRGKSHSGGGVEKSIEMI</sequence>
<gene>
    <name evidence="2" type="ORF">LEMA_P045220.1</name>
</gene>
<evidence type="ECO:0000313" key="2">
    <source>
        <dbReference type="EMBL" id="CBX91816.1"/>
    </source>
</evidence>
<dbReference type="VEuPathDB" id="FungiDB:LEMA_P045220.1"/>
<dbReference type="EMBL" id="FP929083">
    <property type="protein sequence ID" value="CBX91816.1"/>
    <property type="molecule type" value="Genomic_DNA"/>
</dbReference>
<accession>E5R439</accession>
<feature type="region of interest" description="Disordered" evidence="1">
    <location>
        <begin position="130"/>
        <end position="150"/>
    </location>
</feature>
<proteinExistence type="predicted"/>
<protein>
    <submittedName>
        <fullName evidence="2">Predicted protein</fullName>
    </submittedName>
</protein>
<evidence type="ECO:0000256" key="1">
    <source>
        <dbReference type="SAM" id="MobiDB-lite"/>
    </source>
</evidence>